<protein>
    <submittedName>
        <fullName evidence="3">Uncharacterized protein</fullName>
    </submittedName>
</protein>
<dbReference type="EMBL" id="NTHN01000492">
    <property type="protein sequence ID" value="PBD16948.1"/>
    <property type="molecule type" value="Genomic_DNA"/>
</dbReference>
<organism evidence="3">
    <name type="scientific">Alloyangia mangrovi</name>
    <dbReference type="NCBI Taxonomy" id="1779329"/>
    <lineage>
        <taxon>Bacteria</taxon>
        <taxon>Pseudomonadati</taxon>
        <taxon>Pseudomonadota</taxon>
        <taxon>Alphaproteobacteria</taxon>
        <taxon>Rhodobacterales</taxon>
        <taxon>Roseobacteraceae</taxon>
        <taxon>Alloyangia</taxon>
    </lineage>
</organism>
<gene>
    <name evidence="2" type="ORF">CLG85_018105</name>
    <name evidence="3" type="ORF">CLG85_22780</name>
</gene>
<proteinExistence type="predicted"/>
<dbReference type="RefSeq" id="WP_095884219.1">
    <property type="nucleotide sequence ID" value="NZ_NTHN02000038.1"/>
</dbReference>
<reference evidence="4" key="2">
    <citation type="submission" date="2023-07" db="EMBL/GenBank/DDBJ databases">
        <title>Yangia mangrovi SAOS 153D genome.</title>
        <authorList>
            <person name="Verma A."/>
            <person name="Pal Y."/>
            <person name="Sundharam S."/>
            <person name="Bisht B."/>
            <person name="Srinivasan K."/>
        </authorList>
    </citation>
    <scope>NUCLEOTIDE SEQUENCE [LARGE SCALE GENOMIC DNA]</scope>
    <source>
        <strain evidence="4">SAOS 153D</strain>
    </source>
</reference>
<reference evidence="2" key="3">
    <citation type="submission" date="2024-05" db="EMBL/GenBank/DDBJ databases">
        <title>Yangia mangrovi SAOS 153D genome.</title>
        <authorList>
            <person name="Verma A."/>
            <person name="Pal Y."/>
            <person name="Sundharam S."/>
            <person name="Bisht B."/>
            <person name="Srinivasan K."/>
        </authorList>
    </citation>
    <scope>NUCLEOTIDE SEQUENCE</scope>
    <source>
        <strain evidence="2">SAOS 153D</strain>
    </source>
</reference>
<feature type="signal peptide" evidence="1">
    <location>
        <begin position="1"/>
        <end position="22"/>
    </location>
</feature>
<dbReference type="OrthoDB" id="7875085at2"/>
<sequence>MRVLSVCAAAAALVALAGAAQAGSLGYPGDMYMPGSAGFVAGASTAQPLVQAYPGPNMCAGKQQPVILGGQIWCGTPTGGVYAEPVRTVRRGTMGTQSAPLPRAYVPAGQ</sequence>
<comment type="caution">
    <text evidence="3">The sequence shown here is derived from an EMBL/GenBank/DDBJ whole genome shotgun (WGS) entry which is preliminary data.</text>
</comment>
<evidence type="ECO:0000313" key="2">
    <source>
        <dbReference type="EMBL" id="MCT4372121.1"/>
    </source>
</evidence>
<dbReference type="AlphaFoldDB" id="A0A2A3JP85"/>
<reference evidence="3" key="1">
    <citation type="submission" date="2017-09" db="EMBL/GenBank/DDBJ databases">
        <title>Yangia sp. SAOS 153D whole genome sequencing.</title>
        <authorList>
            <person name="Verma A."/>
            <person name="Krishnamurthi S."/>
        </authorList>
    </citation>
    <scope>NUCLEOTIDE SEQUENCE [LARGE SCALE GENOMIC DNA]</scope>
    <source>
        <strain evidence="3">SAOS 153D</strain>
    </source>
</reference>
<evidence type="ECO:0000313" key="4">
    <source>
        <dbReference type="Proteomes" id="UP000217448"/>
    </source>
</evidence>
<keyword evidence="1" id="KW-0732">Signal</keyword>
<feature type="chain" id="PRO_5012065045" evidence="1">
    <location>
        <begin position="23"/>
        <end position="110"/>
    </location>
</feature>
<dbReference type="Proteomes" id="UP000217448">
    <property type="component" value="Unassembled WGS sequence"/>
</dbReference>
<evidence type="ECO:0000256" key="1">
    <source>
        <dbReference type="SAM" id="SignalP"/>
    </source>
</evidence>
<keyword evidence="4" id="KW-1185">Reference proteome</keyword>
<evidence type="ECO:0000313" key="3">
    <source>
        <dbReference type="EMBL" id="PBD16948.1"/>
    </source>
</evidence>
<name>A0A2A3JP85_9RHOB</name>
<accession>A0A2A3JP85</accession>
<dbReference type="EMBL" id="NTHN02000038">
    <property type="protein sequence ID" value="MCT4372121.1"/>
    <property type="molecule type" value="Genomic_DNA"/>
</dbReference>